<organism evidence="1 2">
    <name type="scientific">Dysgonomonas capnocytophagoides</name>
    <dbReference type="NCBI Taxonomy" id="45254"/>
    <lineage>
        <taxon>Bacteria</taxon>
        <taxon>Pseudomonadati</taxon>
        <taxon>Bacteroidota</taxon>
        <taxon>Bacteroidia</taxon>
        <taxon>Bacteroidales</taxon>
        <taxon>Dysgonomonadaceae</taxon>
        <taxon>Dysgonomonas</taxon>
    </lineage>
</organism>
<name>A0A4Y8L0E7_9BACT</name>
<accession>A0A4Y8L0E7</accession>
<dbReference type="RefSeq" id="WP_134437066.1">
    <property type="nucleotide sequence ID" value="NZ_SOML01000010.1"/>
</dbReference>
<dbReference type="AlphaFoldDB" id="A0A4Y8L0E7"/>
<sequence length="123" mass="14496">MENVHEKSFDAMRAKYKKLKAEYQNGDISPERLPDYLKELNALDAELKDFESKTGVLHSNKNNNYSFMKTELKEVEFKFNSIQDLESFLSYLRSEERLASVSHTNVNEICDADYQNWRNGFKK</sequence>
<protein>
    <submittedName>
        <fullName evidence="1">Uncharacterized protein</fullName>
    </submittedName>
</protein>
<reference evidence="1 2" key="1">
    <citation type="submission" date="2019-03" db="EMBL/GenBank/DDBJ databases">
        <title>San Antonio Military Medical Center submission to MRSN (WRAIR), pending publication.</title>
        <authorList>
            <person name="Blyth D.M."/>
            <person name="Mccarthy S.L."/>
            <person name="Schall S.E."/>
            <person name="Stam J.A."/>
            <person name="Ong A.C."/>
            <person name="Mcgann P.T."/>
        </authorList>
    </citation>
    <scope>NUCLEOTIDE SEQUENCE [LARGE SCALE GENOMIC DNA]</scope>
    <source>
        <strain evidence="1 2">MRSN571793</strain>
    </source>
</reference>
<evidence type="ECO:0000313" key="1">
    <source>
        <dbReference type="EMBL" id="TFD94654.1"/>
    </source>
</evidence>
<keyword evidence="2" id="KW-1185">Reference proteome</keyword>
<dbReference type="Proteomes" id="UP000297861">
    <property type="component" value="Unassembled WGS sequence"/>
</dbReference>
<evidence type="ECO:0000313" key="2">
    <source>
        <dbReference type="Proteomes" id="UP000297861"/>
    </source>
</evidence>
<dbReference type="EMBL" id="SOML01000010">
    <property type="protein sequence ID" value="TFD94654.1"/>
    <property type="molecule type" value="Genomic_DNA"/>
</dbReference>
<proteinExistence type="predicted"/>
<comment type="caution">
    <text evidence="1">The sequence shown here is derived from an EMBL/GenBank/DDBJ whole genome shotgun (WGS) entry which is preliminary data.</text>
</comment>
<gene>
    <name evidence="1" type="ORF">E2605_14880</name>
</gene>